<gene>
    <name evidence="1" type="ORF">HAX54_028529</name>
</gene>
<protein>
    <submittedName>
        <fullName evidence="1">Uncharacterized protein</fullName>
    </submittedName>
</protein>
<dbReference type="Proteomes" id="UP000823775">
    <property type="component" value="Unassembled WGS sequence"/>
</dbReference>
<evidence type="ECO:0000313" key="2">
    <source>
        <dbReference type="Proteomes" id="UP000823775"/>
    </source>
</evidence>
<proteinExistence type="predicted"/>
<comment type="caution">
    <text evidence="1">The sequence shown here is derived from an EMBL/GenBank/DDBJ whole genome shotgun (WGS) entry which is preliminary data.</text>
</comment>
<reference evidence="1 2" key="1">
    <citation type="journal article" date="2021" name="BMC Genomics">
        <title>Datura genome reveals duplications of psychoactive alkaloid biosynthetic genes and high mutation rate following tissue culture.</title>
        <authorList>
            <person name="Rajewski A."/>
            <person name="Carter-House D."/>
            <person name="Stajich J."/>
            <person name="Litt A."/>
        </authorList>
    </citation>
    <scope>NUCLEOTIDE SEQUENCE [LARGE SCALE GENOMIC DNA]</scope>
    <source>
        <strain evidence="1">AR-01</strain>
    </source>
</reference>
<keyword evidence="2" id="KW-1185">Reference proteome</keyword>
<sequence>MPSNIAKLFRKADRHEKQMKLFADQLGTFVDRAIVATLAPYESMFDMFNAARLPPHYEELKAITMVKTETSDVALDQYFS</sequence>
<organism evidence="1 2">
    <name type="scientific">Datura stramonium</name>
    <name type="common">Jimsonweed</name>
    <name type="synonym">Common thornapple</name>
    <dbReference type="NCBI Taxonomy" id="4076"/>
    <lineage>
        <taxon>Eukaryota</taxon>
        <taxon>Viridiplantae</taxon>
        <taxon>Streptophyta</taxon>
        <taxon>Embryophyta</taxon>
        <taxon>Tracheophyta</taxon>
        <taxon>Spermatophyta</taxon>
        <taxon>Magnoliopsida</taxon>
        <taxon>eudicotyledons</taxon>
        <taxon>Gunneridae</taxon>
        <taxon>Pentapetalae</taxon>
        <taxon>asterids</taxon>
        <taxon>lamiids</taxon>
        <taxon>Solanales</taxon>
        <taxon>Solanaceae</taxon>
        <taxon>Solanoideae</taxon>
        <taxon>Datureae</taxon>
        <taxon>Datura</taxon>
    </lineage>
</organism>
<evidence type="ECO:0000313" key="1">
    <source>
        <dbReference type="EMBL" id="MCD9641970.1"/>
    </source>
</evidence>
<name>A0ABS8V7J6_DATST</name>
<accession>A0ABS8V7J6</accession>
<dbReference type="EMBL" id="JACEIK010003506">
    <property type="protein sequence ID" value="MCD9641970.1"/>
    <property type="molecule type" value="Genomic_DNA"/>
</dbReference>